<dbReference type="AlphaFoldDB" id="A0A9W7G9B8"/>
<feature type="transmembrane region" description="Helical" evidence="7">
    <location>
        <begin position="166"/>
        <end position="188"/>
    </location>
</feature>
<proteinExistence type="inferred from homology"/>
<evidence type="ECO:0000256" key="5">
    <source>
        <dbReference type="ARBA" id="ARBA00023136"/>
    </source>
</evidence>
<reference evidence="9" key="1">
    <citation type="journal article" date="2023" name="Commun. Biol.">
        <title>Genome analysis of Parmales, the sister group of diatoms, reveals the evolutionary specialization of diatoms from phago-mixotrophs to photoautotrophs.</title>
        <authorList>
            <person name="Ban H."/>
            <person name="Sato S."/>
            <person name="Yoshikawa S."/>
            <person name="Yamada K."/>
            <person name="Nakamura Y."/>
            <person name="Ichinomiya M."/>
            <person name="Sato N."/>
            <person name="Blanc-Mathieu R."/>
            <person name="Endo H."/>
            <person name="Kuwata A."/>
            <person name="Ogata H."/>
        </authorList>
    </citation>
    <scope>NUCLEOTIDE SEQUENCE [LARGE SCALE GENOMIC DNA]</scope>
</reference>
<evidence type="ECO:0000256" key="3">
    <source>
        <dbReference type="ARBA" id="ARBA00022692"/>
    </source>
</evidence>
<evidence type="ECO:0000313" key="8">
    <source>
        <dbReference type="EMBL" id="GMI36743.1"/>
    </source>
</evidence>
<comment type="similarity">
    <text evidence="2">Belongs to the bile acid:sodium symporter (BASS) (TC 2.A.28) family.</text>
</comment>
<sequence>MDFLVSAVSLSRSLTISSSFPPPWLERVVVLAINLFISFACGCATTVSRFRNLSGHRTAPFICILSQFVIQPFLVSRLCSLFSVPPAVSVGLILCSSTPGGNGSNLAEVIFQGDIELGVFCTLVSTLVSAVAIPLCYKLYCEDLVAGYGGGGEEEAGVEGGAGSPWAAIVGSVSVLVVGSGAGCLVRHLDDSLGRRLEGVCIKVGVGLLVMGIGAVCVQTMHLWEGIEWRTWAVGTILAPGKFLWSLVMAKMLWHNDQVSMTVSIECGEQNIAVALAVIMLGFEQGEMRDEMMTGMMVYTLFNQAFATPGFTFLYWRWRRGDDNLAVVAVDEKGGGKGGEGEKWTTRKGGLDTDDTNIGDVTTDTEEAIYSGL</sequence>
<feature type="transmembrane region" description="Helical" evidence="7">
    <location>
        <begin position="200"/>
        <end position="223"/>
    </location>
</feature>
<evidence type="ECO:0000256" key="6">
    <source>
        <dbReference type="SAM" id="MobiDB-lite"/>
    </source>
</evidence>
<feature type="region of interest" description="Disordered" evidence="6">
    <location>
        <begin position="332"/>
        <end position="357"/>
    </location>
</feature>
<keyword evidence="4 7" id="KW-1133">Transmembrane helix</keyword>
<evidence type="ECO:0000256" key="4">
    <source>
        <dbReference type="ARBA" id="ARBA00022989"/>
    </source>
</evidence>
<gene>
    <name evidence="8" type="ORF">TrCOL_g6275</name>
</gene>
<comment type="caution">
    <text evidence="8">The sequence shown here is derived from an EMBL/GenBank/DDBJ whole genome shotgun (WGS) entry which is preliminary data.</text>
</comment>
<organism evidence="8 9">
    <name type="scientific">Triparma columacea</name>
    <dbReference type="NCBI Taxonomy" id="722753"/>
    <lineage>
        <taxon>Eukaryota</taxon>
        <taxon>Sar</taxon>
        <taxon>Stramenopiles</taxon>
        <taxon>Ochrophyta</taxon>
        <taxon>Bolidophyceae</taxon>
        <taxon>Parmales</taxon>
        <taxon>Triparmaceae</taxon>
        <taxon>Triparma</taxon>
    </lineage>
</organism>
<dbReference type="InterPro" id="IPR038770">
    <property type="entry name" value="Na+/solute_symporter_sf"/>
</dbReference>
<dbReference type="InterPro" id="IPR004710">
    <property type="entry name" value="Bilac:Na_transpt"/>
</dbReference>
<keyword evidence="3 7" id="KW-0812">Transmembrane</keyword>
<feature type="transmembrane region" description="Helical" evidence="7">
    <location>
        <begin position="29"/>
        <end position="47"/>
    </location>
</feature>
<dbReference type="Pfam" id="PF01758">
    <property type="entry name" value="SBF"/>
    <property type="match status" value="1"/>
</dbReference>
<feature type="transmembrane region" description="Helical" evidence="7">
    <location>
        <begin position="262"/>
        <end position="283"/>
    </location>
</feature>
<accession>A0A9W7G9B8</accession>
<evidence type="ECO:0000313" key="9">
    <source>
        <dbReference type="Proteomes" id="UP001165065"/>
    </source>
</evidence>
<dbReference type="Proteomes" id="UP001165065">
    <property type="component" value="Unassembled WGS sequence"/>
</dbReference>
<dbReference type="EMBL" id="BRYA01000068">
    <property type="protein sequence ID" value="GMI36743.1"/>
    <property type="molecule type" value="Genomic_DNA"/>
</dbReference>
<dbReference type="InterPro" id="IPR002657">
    <property type="entry name" value="BilAc:Na_symport/Acr3"/>
</dbReference>
<dbReference type="PANTHER" id="PTHR10361">
    <property type="entry name" value="SODIUM-BILE ACID COTRANSPORTER"/>
    <property type="match status" value="1"/>
</dbReference>
<comment type="subcellular location">
    <subcellularLocation>
        <location evidence="1">Membrane</location>
        <topology evidence="1">Multi-pass membrane protein</topology>
    </subcellularLocation>
</comment>
<name>A0A9W7G9B8_9STRA</name>
<feature type="transmembrane region" description="Helical" evidence="7">
    <location>
        <begin position="295"/>
        <end position="316"/>
    </location>
</feature>
<protein>
    <submittedName>
        <fullName evidence="8">Uncharacterized protein</fullName>
    </submittedName>
</protein>
<keyword evidence="5 7" id="KW-0472">Membrane</keyword>
<dbReference type="PANTHER" id="PTHR10361:SF28">
    <property type="entry name" value="P3 PROTEIN-RELATED"/>
    <property type="match status" value="1"/>
</dbReference>
<feature type="transmembrane region" description="Helical" evidence="7">
    <location>
        <begin position="229"/>
        <end position="250"/>
    </location>
</feature>
<evidence type="ECO:0000256" key="1">
    <source>
        <dbReference type="ARBA" id="ARBA00004141"/>
    </source>
</evidence>
<keyword evidence="9" id="KW-1185">Reference proteome</keyword>
<dbReference type="Gene3D" id="1.20.1530.20">
    <property type="match status" value="1"/>
</dbReference>
<feature type="compositionally biased region" description="Basic and acidic residues" evidence="6">
    <location>
        <begin position="332"/>
        <end position="351"/>
    </location>
</feature>
<dbReference type="OrthoDB" id="203097at2759"/>
<dbReference type="GO" id="GO:0016020">
    <property type="term" value="C:membrane"/>
    <property type="evidence" value="ECO:0007669"/>
    <property type="project" value="UniProtKB-SubCell"/>
</dbReference>
<evidence type="ECO:0000256" key="2">
    <source>
        <dbReference type="ARBA" id="ARBA00006528"/>
    </source>
</evidence>
<evidence type="ECO:0000256" key="7">
    <source>
        <dbReference type="SAM" id="Phobius"/>
    </source>
</evidence>